<protein>
    <submittedName>
        <fullName evidence="1">Uncharacterized protein</fullName>
    </submittedName>
</protein>
<reference evidence="1 2" key="1">
    <citation type="submission" date="2020-05" db="EMBL/GenBank/DDBJ databases">
        <title>Distinct polysaccharide utilization as determinants for interspecies competition between intestinal Prevotella spp.</title>
        <authorList>
            <person name="Galvez E.J.C."/>
            <person name="Iljazovic A."/>
            <person name="Strowig T."/>
        </authorList>
    </citation>
    <scope>NUCLEOTIDE SEQUENCE [LARGE SCALE GENOMIC DNA]</scope>
    <source>
        <strain evidence="1 2">PCHR</strain>
    </source>
</reference>
<sequence>MRKILQTIKKIWDALDPATIIFGPILFTLDIIDILKGEITGYARWERIREKRRHRYSLDTGGVELDNIPFGTSLNEVIYTEGEYDEPTNRFILENIETARKCFANHNLRFVYLPLLYREIMNGINDAFGYYCPGNEGINNLETLSFKSDFLLNFMMRPENRHKISKPSLAKYNKSSSEENDGYVFTLFYFDVSEAKDTEDFFNFLAERISEDHEQCFSHEAALFSTYTPEHRNADEAFDKETMKLLKFVEQKIEELRGMGISEVVLEKLLKPKQKLSRIVVKKDFKIVLPDYDDMEIHMEPLVKAVFLLFLRHNEGIRFKELTDYRDELADIYEMIMGRKALKDNKNRKYSKSIINVTDPLNNSINEKCTRIKEAFLMKFHLTLAENYFVTGKRGEPKRIKLPKELIIWEEELWKEES</sequence>
<evidence type="ECO:0000313" key="2">
    <source>
        <dbReference type="Proteomes" id="UP000820977"/>
    </source>
</evidence>
<dbReference type="RefSeq" id="WP_172344419.1">
    <property type="nucleotide sequence ID" value="NZ_CASYYZ010000001.1"/>
</dbReference>
<evidence type="ECO:0000313" key="1">
    <source>
        <dbReference type="EMBL" id="NPE24929.1"/>
    </source>
</evidence>
<proteinExistence type="predicted"/>
<keyword evidence="2" id="KW-1185">Reference proteome</keyword>
<organism evidence="1 2">
    <name type="scientific">Xylanibacter caecicola</name>
    <dbReference type="NCBI Taxonomy" id="2736294"/>
    <lineage>
        <taxon>Bacteria</taxon>
        <taxon>Pseudomonadati</taxon>
        <taxon>Bacteroidota</taxon>
        <taxon>Bacteroidia</taxon>
        <taxon>Bacteroidales</taxon>
        <taxon>Prevotellaceae</taxon>
        <taxon>Xylanibacter</taxon>
    </lineage>
</organism>
<accession>A0ABX2B087</accession>
<name>A0ABX2B087_9BACT</name>
<comment type="caution">
    <text evidence="1">The sequence shown here is derived from an EMBL/GenBank/DDBJ whole genome shotgun (WGS) entry which is preliminary data.</text>
</comment>
<gene>
    <name evidence="1" type="ORF">HPS54_05255</name>
</gene>
<dbReference type="Proteomes" id="UP000820977">
    <property type="component" value="Unassembled WGS sequence"/>
</dbReference>
<dbReference type="EMBL" id="JABKKJ010000006">
    <property type="protein sequence ID" value="NPE24929.1"/>
    <property type="molecule type" value="Genomic_DNA"/>
</dbReference>